<dbReference type="Gene3D" id="3.40.390.10">
    <property type="entry name" value="Collagenase (Catalytic Domain)"/>
    <property type="match status" value="1"/>
</dbReference>
<dbReference type="AlphaFoldDB" id="A0A7W5ZQ22"/>
<dbReference type="InterPro" id="IPR019026">
    <property type="entry name" value="Peptidase_M64_IgA"/>
</dbReference>
<dbReference type="RefSeq" id="WP_183976634.1">
    <property type="nucleotide sequence ID" value="NZ_JACIBY010000008.1"/>
</dbReference>
<keyword evidence="1" id="KW-0732">Signal</keyword>
<evidence type="ECO:0008006" key="4">
    <source>
        <dbReference type="Google" id="ProtNLM"/>
    </source>
</evidence>
<sequence length="443" mass="48215">MKKYILLFGWLVSASLSFAQTFPTESLLNNGDRNKLINIVVLGDGYTAAQQDQFKTDAQNITNYLFSVTPFKEYKNYFNVDIVKVPSNQSGAKHPATATDVNEPVIPASNPDNYFGSTFDYGNIHRLLVPTKYAAISSVLASNFPDYDQVLIIVNSTEYGGSGGAYATTSINASAFEIAVHELGHSFSALSDEYWAGDVYARESANMTQQANPSLVKWKNWYGLNSVGVFQHGTSGNQALWYRPHQNCKMRFLGVNFCSVCRESIVEQIHNLASPITGFSPANSATLTANSNLNFALSTLKPVPNTLEITWTLNGNSLVTNSDTYLLNTSSLVSGSNTLVAKVIDKTTLSKSDTHPTTHQYLVSWNIQYTPCPDAIVMASPIDNIPAGTTTKKATKTVKATNKISGNATNVIYRAGQAITLEPGFTAENTTVFTAEIKVNPCN</sequence>
<evidence type="ECO:0000256" key="1">
    <source>
        <dbReference type="SAM" id="SignalP"/>
    </source>
</evidence>
<organism evidence="2 3">
    <name type="scientific">Runella defluvii</name>
    <dbReference type="NCBI Taxonomy" id="370973"/>
    <lineage>
        <taxon>Bacteria</taxon>
        <taxon>Pseudomonadati</taxon>
        <taxon>Bacteroidota</taxon>
        <taxon>Cytophagia</taxon>
        <taxon>Cytophagales</taxon>
        <taxon>Spirosomataceae</taxon>
        <taxon>Runella</taxon>
    </lineage>
</organism>
<dbReference type="EMBL" id="JACIBY010000008">
    <property type="protein sequence ID" value="MBB3839951.1"/>
    <property type="molecule type" value="Genomic_DNA"/>
</dbReference>
<feature type="signal peptide" evidence="1">
    <location>
        <begin position="1"/>
        <end position="19"/>
    </location>
</feature>
<gene>
    <name evidence="2" type="ORF">FHS57_003962</name>
</gene>
<dbReference type="InterPro" id="IPR024079">
    <property type="entry name" value="MetalloPept_cat_dom_sf"/>
</dbReference>
<name>A0A7W5ZQ22_9BACT</name>
<reference evidence="2 3" key="1">
    <citation type="submission" date="2020-08" db="EMBL/GenBank/DDBJ databases">
        <title>Genomic Encyclopedia of Type Strains, Phase IV (KMG-IV): sequencing the most valuable type-strain genomes for metagenomic binning, comparative biology and taxonomic classification.</title>
        <authorList>
            <person name="Goeker M."/>
        </authorList>
    </citation>
    <scope>NUCLEOTIDE SEQUENCE [LARGE SCALE GENOMIC DNA]</scope>
    <source>
        <strain evidence="2 3">DSM 17976</strain>
    </source>
</reference>
<feature type="chain" id="PRO_5030524917" description="Peptidase M64" evidence="1">
    <location>
        <begin position="20"/>
        <end position="443"/>
    </location>
</feature>
<keyword evidence="3" id="KW-1185">Reference proteome</keyword>
<accession>A0A7W5ZQ22</accession>
<evidence type="ECO:0000313" key="2">
    <source>
        <dbReference type="EMBL" id="MBB3839951.1"/>
    </source>
</evidence>
<dbReference type="Proteomes" id="UP000541352">
    <property type="component" value="Unassembled WGS sequence"/>
</dbReference>
<dbReference type="InterPro" id="IPR055015">
    <property type="entry name" value="GCX_COOH"/>
</dbReference>
<protein>
    <recommendedName>
        <fullName evidence="4">Peptidase M64</fullName>
    </recommendedName>
</protein>
<dbReference type="Pfam" id="PF09471">
    <property type="entry name" value="Peptidase_M64"/>
    <property type="match status" value="1"/>
</dbReference>
<dbReference type="NCBIfam" id="NF045639">
    <property type="entry name" value="GCX_COOH"/>
    <property type="match status" value="1"/>
</dbReference>
<evidence type="ECO:0000313" key="3">
    <source>
        <dbReference type="Proteomes" id="UP000541352"/>
    </source>
</evidence>
<comment type="caution">
    <text evidence="2">The sequence shown here is derived from an EMBL/GenBank/DDBJ whole genome shotgun (WGS) entry which is preliminary data.</text>
</comment>
<dbReference type="GO" id="GO:0008237">
    <property type="term" value="F:metallopeptidase activity"/>
    <property type="evidence" value="ECO:0007669"/>
    <property type="project" value="InterPro"/>
</dbReference>
<proteinExistence type="predicted"/>